<feature type="region of interest" description="Disordered" evidence="1">
    <location>
        <begin position="257"/>
        <end position="355"/>
    </location>
</feature>
<feature type="compositionally biased region" description="Acidic residues" evidence="1">
    <location>
        <begin position="313"/>
        <end position="355"/>
    </location>
</feature>
<keyword evidence="3" id="KW-1185">Reference proteome</keyword>
<protein>
    <submittedName>
        <fullName evidence="2">Uncharacterized protein</fullName>
    </submittedName>
</protein>
<comment type="caution">
    <text evidence="2">The sequence shown here is derived from an EMBL/GenBank/DDBJ whole genome shotgun (WGS) entry which is preliminary data.</text>
</comment>
<dbReference type="Proteomes" id="UP001370758">
    <property type="component" value="Unassembled WGS sequence"/>
</dbReference>
<sequence>MNFEVPKSVSKINEILISNTKSDERLANTSLDIVRQIANFCTTLSSLLLPVQCQSAFQIISVLKLEVSFAFRDFSDNIKREYPQTWALLFDQREHVVNAAEEGEGGVTVGEDDGGQDGATELEIVNAFLYMSFTQWRQACIDSYLISYGRPNCLEEVPLPLKQGFKTNFDKYLLSIAQTRFDLLRSLFPDLSDAVFVENLRSKAGLRAPPRTDQVWVPIAQQFLDSELGIKYRDWPSKTTNALVAYWGENGMKAEIRSQRSKLKSSSSVRPTKARKTSKGKVNANHQAEGHRNKSSTGSSASQRLRKRTFASSEDEENERDEEWGEQDVEGGDGEGELENDNDDDDDADDGGDDK</sequence>
<evidence type="ECO:0000256" key="1">
    <source>
        <dbReference type="SAM" id="MobiDB-lite"/>
    </source>
</evidence>
<accession>A0AAV9VWF3</accession>
<dbReference type="EMBL" id="JAVHJL010000010">
    <property type="protein sequence ID" value="KAK6496916.1"/>
    <property type="molecule type" value="Genomic_DNA"/>
</dbReference>
<dbReference type="AlphaFoldDB" id="A0AAV9VWF3"/>
<gene>
    <name evidence="2" type="ORF">TWF481_001898</name>
</gene>
<evidence type="ECO:0000313" key="3">
    <source>
        <dbReference type="Proteomes" id="UP001370758"/>
    </source>
</evidence>
<name>A0AAV9VWF3_9PEZI</name>
<organism evidence="2 3">
    <name type="scientific">Arthrobotrys musiformis</name>
    <dbReference type="NCBI Taxonomy" id="47236"/>
    <lineage>
        <taxon>Eukaryota</taxon>
        <taxon>Fungi</taxon>
        <taxon>Dikarya</taxon>
        <taxon>Ascomycota</taxon>
        <taxon>Pezizomycotina</taxon>
        <taxon>Orbiliomycetes</taxon>
        <taxon>Orbiliales</taxon>
        <taxon>Orbiliaceae</taxon>
        <taxon>Arthrobotrys</taxon>
    </lineage>
</organism>
<evidence type="ECO:0000313" key="2">
    <source>
        <dbReference type="EMBL" id="KAK6496916.1"/>
    </source>
</evidence>
<proteinExistence type="predicted"/>
<reference evidence="2 3" key="1">
    <citation type="submission" date="2023-08" db="EMBL/GenBank/DDBJ databases">
        <authorList>
            <person name="Palmer J.M."/>
        </authorList>
    </citation>
    <scope>NUCLEOTIDE SEQUENCE [LARGE SCALE GENOMIC DNA]</scope>
    <source>
        <strain evidence="2 3">TWF481</strain>
    </source>
</reference>